<dbReference type="SMART" id="SM00420">
    <property type="entry name" value="HTH_DEOR"/>
    <property type="match status" value="1"/>
</dbReference>
<reference evidence="5 6" key="1">
    <citation type="journal article" date="1992" name="Lakartidningen">
        <title>[Penicillin V and not amoxicillin is the first choice preparation in acute otitis].</title>
        <authorList>
            <person name="Kamme C."/>
            <person name="Lundgren K."/>
            <person name="Prellner K."/>
        </authorList>
    </citation>
    <scope>NUCLEOTIDE SEQUENCE [LARGE SCALE GENOMIC DNA]</scope>
    <source>
        <strain evidence="5 6">PC5538III-lc</strain>
    </source>
</reference>
<evidence type="ECO:0000313" key="5">
    <source>
        <dbReference type="EMBL" id="TXJ34884.1"/>
    </source>
</evidence>
<dbReference type="SMART" id="SM01134">
    <property type="entry name" value="DeoRC"/>
    <property type="match status" value="1"/>
</dbReference>
<evidence type="ECO:0000256" key="3">
    <source>
        <dbReference type="ARBA" id="ARBA00023163"/>
    </source>
</evidence>
<sequence length="251" mass="28394">MLRKDRLNTIVKYLEIHKKTSINSLADEFKISPITIRLDIKELAKKGLVERSHGYVSISKNKFFLGGDIRDRISVENDLKIKLSKKASEYINPGDRIFLDDSSTVFNIINFIIDIPGLTIVTHSLSIMYAIRNYPHIHMIGLGGTFCNTDQAFIGEMVINCIKNMRFNISFMGCWNIDDAYGTTETSNNASHIKSIVANNSDKNIILVTSSKFKNNSEIKTVSWNKITKIVTNEMPDNISNSDNKNKIVLL</sequence>
<proteinExistence type="predicted"/>
<accession>A0A5C8ECT8</accession>
<dbReference type="InterPro" id="IPR036390">
    <property type="entry name" value="WH_DNA-bd_sf"/>
</dbReference>
<feature type="domain" description="HTH deoR-type" evidence="4">
    <location>
        <begin position="3"/>
        <end position="58"/>
    </location>
</feature>
<dbReference type="RefSeq" id="WP_147735646.1">
    <property type="nucleotide sequence ID" value="NZ_SAXX01000003.1"/>
</dbReference>
<dbReference type="PROSITE" id="PS51000">
    <property type="entry name" value="HTH_DEOR_2"/>
    <property type="match status" value="1"/>
</dbReference>
<dbReference type="Proteomes" id="UP000324707">
    <property type="component" value="Unassembled WGS sequence"/>
</dbReference>
<dbReference type="Gene3D" id="1.10.10.10">
    <property type="entry name" value="Winged helix-like DNA-binding domain superfamily/Winged helix DNA-binding domain"/>
    <property type="match status" value="1"/>
</dbReference>
<dbReference type="Pfam" id="PF00455">
    <property type="entry name" value="DeoRC"/>
    <property type="match status" value="1"/>
</dbReference>
<name>A0A5C8ECT8_9SPIR</name>
<evidence type="ECO:0000313" key="6">
    <source>
        <dbReference type="Proteomes" id="UP000324707"/>
    </source>
</evidence>
<dbReference type="GO" id="GO:0003700">
    <property type="term" value="F:DNA-binding transcription factor activity"/>
    <property type="evidence" value="ECO:0007669"/>
    <property type="project" value="InterPro"/>
</dbReference>
<dbReference type="PANTHER" id="PTHR30363">
    <property type="entry name" value="HTH-TYPE TRANSCRIPTIONAL REGULATOR SRLR-RELATED"/>
    <property type="match status" value="1"/>
</dbReference>
<dbReference type="Gene3D" id="3.40.50.1360">
    <property type="match status" value="1"/>
</dbReference>
<gene>
    <name evidence="5" type="ORF">EPJ69_01525</name>
</gene>
<keyword evidence="3" id="KW-0804">Transcription</keyword>
<dbReference type="InterPro" id="IPR037171">
    <property type="entry name" value="NagB/RpiA_transferase-like"/>
</dbReference>
<dbReference type="AlphaFoldDB" id="A0A5C8ECT8"/>
<keyword evidence="1" id="KW-0678">Repressor</keyword>
<keyword evidence="2" id="KW-0805">Transcription regulation</keyword>
<organism evidence="5 6">
    <name type="scientific">Brachyspira aalborgi</name>
    <dbReference type="NCBI Taxonomy" id="29522"/>
    <lineage>
        <taxon>Bacteria</taxon>
        <taxon>Pseudomonadati</taxon>
        <taxon>Spirochaetota</taxon>
        <taxon>Spirochaetia</taxon>
        <taxon>Brachyspirales</taxon>
        <taxon>Brachyspiraceae</taxon>
        <taxon>Brachyspira</taxon>
    </lineage>
</organism>
<evidence type="ECO:0000256" key="1">
    <source>
        <dbReference type="ARBA" id="ARBA00022491"/>
    </source>
</evidence>
<dbReference type="InterPro" id="IPR001034">
    <property type="entry name" value="DeoR_HTH"/>
</dbReference>
<dbReference type="SUPFAM" id="SSF46785">
    <property type="entry name" value="Winged helix' DNA-binding domain"/>
    <property type="match status" value="1"/>
</dbReference>
<dbReference type="SUPFAM" id="SSF100950">
    <property type="entry name" value="NagB/RpiA/CoA transferase-like"/>
    <property type="match status" value="1"/>
</dbReference>
<evidence type="ECO:0000259" key="4">
    <source>
        <dbReference type="PROSITE" id="PS51000"/>
    </source>
</evidence>
<dbReference type="InterPro" id="IPR050313">
    <property type="entry name" value="Carb_Metab_HTH_regulators"/>
</dbReference>
<dbReference type="PANTHER" id="PTHR30363:SF4">
    <property type="entry name" value="GLYCEROL-3-PHOSPHATE REGULON REPRESSOR"/>
    <property type="match status" value="1"/>
</dbReference>
<dbReference type="InterPro" id="IPR014036">
    <property type="entry name" value="DeoR-like_C"/>
</dbReference>
<dbReference type="Pfam" id="PF08220">
    <property type="entry name" value="HTH_DeoR"/>
    <property type="match status" value="1"/>
</dbReference>
<comment type="caution">
    <text evidence="5">The sequence shown here is derived from an EMBL/GenBank/DDBJ whole genome shotgun (WGS) entry which is preliminary data.</text>
</comment>
<protein>
    <submittedName>
        <fullName evidence="5">DeoR/GlpR transcriptional regulator</fullName>
    </submittedName>
</protein>
<dbReference type="EMBL" id="SAXX01000003">
    <property type="protein sequence ID" value="TXJ34884.1"/>
    <property type="molecule type" value="Genomic_DNA"/>
</dbReference>
<evidence type="ECO:0000256" key="2">
    <source>
        <dbReference type="ARBA" id="ARBA00023015"/>
    </source>
</evidence>
<dbReference type="InterPro" id="IPR036388">
    <property type="entry name" value="WH-like_DNA-bd_sf"/>
</dbReference>